<evidence type="ECO:0000313" key="2">
    <source>
        <dbReference type="Proteomes" id="UP000070444"/>
    </source>
</evidence>
<sequence>MKASGITSIVNGGASGIGETTFIFNNAGICDREEDIHSLAVLYAAAILVYTTTKAAVKALTNTLSQFEWENTRINAIVPSLTKMRIINDFPPDLTELSKGQGFMQAEHIAERFLN</sequence>
<evidence type="ECO:0008006" key="3">
    <source>
        <dbReference type="Google" id="ProtNLM"/>
    </source>
</evidence>
<accession>A0A137NZB0</accession>
<dbReference type="Gene3D" id="3.40.50.720">
    <property type="entry name" value="NAD(P)-binding Rossmann-like Domain"/>
    <property type="match status" value="1"/>
</dbReference>
<name>A0A137NZB0_CONC2</name>
<dbReference type="AlphaFoldDB" id="A0A137NZB0"/>
<keyword evidence="2" id="KW-1185">Reference proteome</keyword>
<protein>
    <recommendedName>
        <fullName evidence="3">NAD(P)-binding protein</fullName>
    </recommendedName>
</protein>
<dbReference type="InterPro" id="IPR036291">
    <property type="entry name" value="NAD(P)-bd_dom_sf"/>
</dbReference>
<dbReference type="SUPFAM" id="SSF51735">
    <property type="entry name" value="NAD(P)-binding Rossmann-fold domains"/>
    <property type="match status" value="1"/>
</dbReference>
<dbReference type="EMBL" id="KQ964591">
    <property type="protein sequence ID" value="KXN68155.1"/>
    <property type="molecule type" value="Genomic_DNA"/>
</dbReference>
<reference evidence="1 2" key="1">
    <citation type="journal article" date="2015" name="Genome Biol. Evol.">
        <title>Phylogenomic analyses indicate that early fungi evolved digesting cell walls of algal ancestors of land plants.</title>
        <authorList>
            <person name="Chang Y."/>
            <person name="Wang S."/>
            <person name="Sekimoto S."/>
            <person name="Aerts A.L."/>
            <person name="Choi C."/>
            <person name="Clum A."/>
            <person name="LaButti K.M."/>
            <person name="Lindquist E.A."/>
            <person name="Yee Ngan C."/>
            <person name="Ohm R.A."/>
            <person name="Salamov A.A."/>
            <person name="Grigoriev I.V."/>
            <person name="Spatafora J.W."/>
            <person name="Berbee M.L."/>
        </authorList>
    </citation>
    <scope>NUCLEOTIDE SEQUENCE [LARGE SCALE GENOMIC DNA]</scope>
    <source>
        <strain evidence="1 2">NRRL 28638</strain>
    </source>
</reference>
<dbReference type="Proteomes" id="UP000070444">
    <property type="component" value="Unassembled WGS sequence"/>
</dbReference>
<proteinExistence type="predicted"/>
<evidence type="ECO:0000313" key="1">
    <source>
        <dbReference type="EMBL" id="KXN68155.1"/>
    </source>
</evidence>
<organism evidence="1 2">
    <name type="scientific">Conidiobolus coronatus (strain ATCC 28846 / CBS 209.66 / NRRL 28638)</name>
    <name type="common">Delacroixia coronata</name>
    <dbReference type="NCBI Taxonomy" id="796925"/>
    <lineage>
        <taxon>Eukaryota</taxon>
        <taxon>Fungi</taxon>
        <taxon>Fungi incertae sedis</taxon>
        <taxon>Zoopagomycota</taxon>
        <taxon>Entomophthoromycotina</taxon>
        <taxon>Entomophthoromycetes</taxon>
        <taxon>Entomophthorales</taxon>
        <taxon>Ancylistaceae</taxon>
        <taxon>Conidiobolus</taxon>
    </lineage>
</organism>
<gene>
    <name evidence="1" type="ORF">CONCODRAFT_9628</name>
</gene>